<sequence length="133" mass="14700">MRRTLTALSDLLAVLVFAFIGRLNHAEGMSIEGVFSTTWPFAIGAATGWALAYLFAHMRDDHGFDYNFRPERLLPDGVLVWVGAVAIGMTLRHLFHQGVAFSFVIVATIVLGAFLLGWRAVRVLLVRRSVLTA</sequence>
<evidence type="ECO:0000256" key="1">
    <source>
        <dbReference type="SAM" id="Phobius"/>
    </source>
</evidence>
<organism evidence="2 3">
    <name type="scientific">Williamsia limnetica</name>
    <dbReference type="NCBI Taxonomy" id="882452"/>
    <lineage>
        <taxon>Bacteria</taxon>
        <taxon>Bacillati</taxon>
        <taxon>Actinomycetota</taxon>
        <taxon>Actinomycetes</taxon>
        <taxon>Mycobacteriales</taxon>
        <taxon>Nocardiaceae</taxon>
        <taxon>Williamsia</taxon>
    </lineage>
</organism>
<comment type="caution">
    <text evidence="2">The sequence shown here is derived from an EMBL/GenBank/DDBJ whole genome shotgun (WGS) entry which is preliminary data.</text>
</comment>
<accession>A0A318RRH4</accession>
<proteinExistence type="predicted"/>
<feature type="transmembrane region" description="Helical" evidence="1">
    <location>
        <begin position="34"/>
        <end position="56"/>
    </location>
</feature>
<feature type="transmembrane region" description="Helical" evidence="1">
    <location>
        <begin position="77"/>
        <end position="95"/>
    </location>
</feature>
<evidence type="ECO:0008006" key="4">
    <source>
        <dbReference type="Google" id="ProtNLM"/>
    </source>
</evidence>
<keyword evidence="1" id="KW-1133">Transmembrane helix</keyword>
<dbReference type="OrthoDB" id="3698172at2"/>
<name>A0A318RRH4_WILLI</name>
<evidence type="ECO:0000313" key="2">
    <source>
        <dbReference type="EMBL" id="PYE18125.1"/>
    </source>
</evidence>
<dbReference type="Proteomes" id="UP000247591">
    <property type="component" value="Unassembled WGS sequence"/>
</dbReference>
<dbReference type="InterPro" id="IPR021414">
    <property type="entry name" value="DUF3054"/>
</dbReference>
<dbReference type="RefSeq" id="WP_110469473.1">
    <property type="nucleotide sequence ID" value="NZ_QJSP01000005.1"/>
</dbReference>
<keyword evidence="1" id="KW-0812">Transmembrane</keyword>
<gene>
    <name evidence="2" type="ORF">DFR67_105270</name>
</gene>
<dbReference type="Pfam" id="PF11255">
    <property type="entry name" value="DUF3054"/>
    <property type="match status" value="1"/>
</dbReference>
<reference evidence="2 3" key="1">
    <citation type="submission" date="2018-06" db="EMBL/GenBank/DDBJ databases">
        <title>Genomic Encyclopedia of Type Strains, Phase IV (KMG-IV): sequencing the most valuable type-strain genomes for metagenomic binning, comparative biology and taxonomic classification.</title>
        <authorList>
            <person name="Goeker M."/>
        </authorList>
    </citation>
    <scope>NUCLEOTIDE SEQUENCE [LARGE SCALE GENOMIC DNA]</scope>
    <source>
        <strain evidence="2 3">DSM 45521</strain>
    </source>
</reference>
<feature type="transmembrane region" description="Helical" evidence="1">
    <location>
        <begin position="101"/>
        <end position="121"/>
    </location>
</feature>
<protein>
    <recommendedName>
        <fullName evidence="4">DUF3054 family protein</fullName>
    </recommendedName>
</protein>
<evidence type="ECO:0000313" key="3">
    <source>
        <dbReference type="Proteomes" id="UP000247591"/>
    </source>
</evidence>
<keyword evidence="1" id="KW-0472">Membrane</keyword>
<dbReference type="EMBL" id="QJSP01000005">
    <property type="protein sequence ID" value="PYE18125.1"/>
    <property type="molecule type" value="Genomic_DNA"/>
</dbReference>
<keyword evidence="3" id="KW-1185">Reference proteome</keyword>
<dbReference type="AlphaFoldDB" id="A0A318RRH4"/>